<sequence>MSNRDRWVTAGLMVPRGIMLALGLIAACVPIQATAQHQSQVQAQVQTQVKAQDQAEPCQPQWLNSVSLQDGTLTLAMAGERFKVESDGQLYYDVHKVRLTALQMGVLADYHQFMRQELPYVLSHSQLVDEGLCRHLVMRRAKEQVVQRQIPALKHWQSVSLPQSER</sequence>
<evidence type="ECO:0000313" key="1">
    <source>
        <dbReference type="EMBL" id="UTV28136.1"/>
    </source>
</evidence>
<evidence type="ECO:0000313" key="2">
    <source>
        <dbReference type="Proteomes" id="UP001057998"/>
    </source>
</evidence>
<protein>
    <recommendedName>
        <fullName evidence="3">DUF2884 family protein</fullName>
    </recommendedName>
</protein>
<keyword evidence="2" id="KW-1185">Reference proteome</keyword>
<gene>
    <name evidence="1" type="ORF">NNL38_02180</name>
</gene>
<organism evidence="1 2">
    <name type="scientific">Photobacterium atrarenae</name>
    <dbReference type="NCBI Taxonomy" id="865757"/>
    <lineage>
        <taxon>Bacteria</taxon>
        <taxon>Pseudomonadati</taxon>
        <taxon>Pseudomonadota</taxon>
        <taxon>Gammaproteobacteria</taxon>
        <taxon>Vibrionales</taxon>
        <taxon>Vibrionaceae</taxon>
        <taxon>Photobacterium</taxon>
    </lineage>
</organism>
<name>A0ABY5GH25_9GAMM</name>
<accession>A0ABY5GH25</accession>
<dbReference type="EMBL" id="CP101508">
    <property type="protein sequence ID" value="UTV28136.1"/>
    <property type="molecule type" value="Genomic_DNA"/>
</dbReference>
<proteinExistence type="predicted"/>
<dbReference type="Proteomes" id="UP001057998">
    <property type="component" value="Chromosome 1"/>
</dbReference>
<evidence type="ECO:0008006" key="3">
    <source>
        <dbReference type="Google" id="ProtNLM"/>
    </source>
</evidence>
<dbReference type="PROSITE" id="PS51257">
    <property type="entry name" value="PROKAR_LIPOPROTEIN"/>
    <property type="match status" value="1"/>
</dbReference>
<reference evidence="1" key="1">
    <citation type="submission" date="2022-07" db="EMBL/GenBank/DDBJ databases">
        <title>Genome sequencing of Photobacterium atrarenae GJH2-4.</title>
        <authorList>
            <person name="Park S.-J."/>
        </authorList>
    </citation>
    <scope>NUCLEOTIDE SEQUENCE</scope>
    <source>
        <strain evidence="1">GJH2-4</strain>
    </source>
</reference>
<dbReference type="RefSeq" id="WP_255389395.1">
    <property type="nucleotide sequence ID" value="NZ_CP101508.1"/>
</dbReference>